<evidence type="ECO:0000256" key="3">
    <source>
        <dbReference type="ARBA" id="ARBA00023002"/>
    </source>
</evidence>
<sequence>MAPIGTAPPPAATGTASQASEPPRLLDLRPFLAAPLATAPYPHLIASGCLHPEAVEPLRRDFPDLRRSGFHPTDSFTPRGAFAALLAELEGPELAAAMTARFGLDFAALPRLVTVRRLSAAHEGAIHTDSARKVATLLLYLNPGWSSPDGRLRVLRRGDSFADPVAEISPEEGTVFAFLRTDTSWHGHTPFVGERRVVQIAWLRDASDLERKRKRHRLSLLLKTLFRR</sequence>
<dbReference type="EMBL" id="JAHZUY010000077">
    <property type="protein sequence ID" value="MBW8271220.1"/>
    <property type="molecule type" value="Genomic_DNA"/>
</dbReference>
<evidence type="ECO:0000313" key="7">
    <source>
        <dbReference type="Proteomes" id="UP001519924"/>
    </source>
</evidence>
<evidence type="ECO:0000259" key="5">
    <source>
        <dbReference type="SMART" id="SM00702"/>
    </source>
</evidence>
<keyword evidence="7" id="KW-1185">Reference proteome</keyword>
<feature type="domain" description="Prolyl 4-hydroxylase alpha subunit" evidence="5">
    <location>
        <begin position="41"/>
        <end position="204"/>
    </location>
</feature>
<evidence type="ECO:0000256" key="2">
    <source>
        <dbReference type="ARBA" id="ARBA00022964"/>
    </source>
</evidence>
<reference evidence="6 7" key="1">
    <citation type="submission" date="2021-08" db="EMBL/GenBank/DDBJ databases">
        <title>Caldovatus sediminis gen. nov., sp. nov., a moderately thermophilic bacterium isolated from a hot spring.</title>
        <authorList>
            <person name="Hu C.-J."/>
            <person name="Li W.-J."/>
            <person name="Xian W.-D."/>
        </authorList>
    </citation>
    <scope>NUCLEOTIDE SEQUENCE [LARGE SCALE GENOMIC DNA]</scope>
    <source>
        <strain evidence="6 7">SYSU G05006</strain>
    </source>
</reference>
<dbReference type="Gene3D" id="2.60.120.620">
    <property type="entry name" value="q2cbj1_9rhob like domain"/>
    <property type="match status" value="1"/>
</dbReference>
<keyword evidence="3" id="KW-0560">Oxidoreductase</keyword>
<dbReference type="RefSeq" id="WP_220118995.1">
    <property type="nucleotide sequence ID" value="NZ_JAHZUY010000077.1"/>
</dbReference>
<dbReference type="SMART" id="SM00702">
    <property type="entry name" value="P4Hc"/>
    <property type="match status" value="1"/>
</dbReference>
<evidence type="ECO:0000256" key="4">
    <source>
        <dbReference type="SAM" id="MobiDB-lite"/>
    </source>
</evidence>
<gene>
    <name evidence="6" type="ORF">K1J50_17215</name>
</gene>
<accession>A0ABS7F6H3</accession>
<keyword evidence="2" id="KW-0223">Dioxygenase</keyword>
<organism evidence="6 7">
    <name type="scientific">Caldovatus aquaticus</name>
    <dbReference type="NCBI Taxonomy" id="2865671"/>
    <lineage>
        <taxon>Bacteria</taxon>
        <taxon>Pseudomonadati</taxon>
        <taxon>Pseudomonadota</taxon>
        <taxon>Alphaproteobacteria</taxon>
        <taxon>Acetobacterales</taxon>
        <taxon>Roseomonadaceae</taxon>
        <taxon>Caldovatus</taxon>
    </lineage>
</organism>
<dbReference type="Proteomes" id="UP001519924">
    <property type="component" value="Unassembled WGS sequence"/>
</dbReference>
<dbReference type="InterPro" id="IPR044862">
    <property type="entry name" value="Pro_4_hyd_alph_FE2OG_OXY"/>
</dbReference>
<dbReference type="InterPro" id="IPR006620">
    <property type="entry name" value="Pro_4_hyd_alph"/>
</dbReference>
<comment type="caution">
    <text evidence="6">The sequence shown here is derived from an EMBL/GenBank/DDBJ whole genome shotgun (WGS) entry which is preliminary data.</text>
</comment>
<comment type="cofactor">
    <cofactor evidence="1">
        <name>L-ascorbate</name>
        <dbReference type="ChEBI" id="CHEBI:38290"/>
    </cofactor>
</comment>
<evidence type="ECO:0000313" key="6">
    <source>
        <dbReference type="EMBL" id="MBW8271220.1"/>
    </source>
</evidence>
<evidence type="ECO:0000256" key="1">
    <source>
        <dbReference type="ARBA" id="ARBA00001961"/>
    </source>
</evidence>
<feature type="region of interest" description="Disordered" evidence="4">
    <location>
        <begin position="1"/>
        <end position="20"/>
    </location>
</feature>
<dbReference type="Pfam" id="PF13640">
    <property type="entry name" value="2OG-FeII_Oxy_3"/>
    <property type="match status" value="1"/>
</dbReference>
<protein>
    <submittedName>
        <fullName evidence="6">2OG-Fe(II) oxygenase</fullName>
    </submittedName>
</protein>
<feature type="compositionally biased region" description="Pro residues" evidence="4">
    <location>
        <begin position="1"/>
        <end position="11"/>
    </location>
</feature>
<name>A0ABS7F6H3_9PROT</name>
<proteinExistence type="predicted"/>